<name>A0A8S9M6W5_BRACR</name>
<gene>
    <name evidence="3" type="ORF">F2Q70_00011129</name>
</gene>
<evidence type="ECO:0008006" key="4">
    <source>
        <dbReference type="Google" id="ProtNLM"/>
    </source>
</evidence>
<proteinExistence type="predicted"/>
<evidence type="ECO:0000313" key="3">
    <source>
        <dbReference type="EMBL" id="KAF2614237.1"/>
    </source>
</evidence>
<sequence length="271" mass="30778">MGRYSYIQPSSSEEYDIDLTSLLQAEDNLCADEAESSHNIVEPVQYPPQPKSDDGIPKTCYCGGEIVVATAYTSKDPGRRYFTFENADDGDCHVWKWWDVAVMEELRDYQRQLRELKDQANESDEKLVKVEKTVGELAKKKSGIANGYPLVVCVLLSVLFLICMVVMFKWVEEKDNVLTESLEELQKMKMRVDGEEAVGAGEARPIGVKAAKASIKRRKSGREEELEKIHGIMEMKDKISKRKVLERLLAKTDPLSEMETSLKLKLMSEML</sequence>
<evidence type="ECO:0000256" key="2">
    <source>
        <dbReference type="SAM" id="Phobius"/>
    </source>
</evidence>
<accession>A0A8S9M6W5</accession>
<keyword evidence="2" id="KW-1133">Transmembrane helix</keyword>
<comment type="caution">
    <text evidence="3">The sequence shown here is derived from an EMBL/GenBank/DDBJ whole genome shotgun (WGS) entry which is preliminary data.</text>
</comment>
<dbReference type="EMBL" id="QGKY02000089">
    <property type="protein sequence ID" value="KAF2614237.1"/>
    <property type="molecule type" value="Genomic_DNA"/>
</dbReference>
<feature type="coiled-coil region" evidence="1">
    <location>
        <begin position="99"/>
        <end position="133"/>
    </location>
</feature>
<reference evidence="3" key="1">
    <citation type="submission" date="2019-12" db="EMBL/GenBank/DDBJ databases">
        <title>Genome sequencing and annotation of Brassica cretica.</title>
        <authorList>
            <person name="Studholme D.J."/>
            <person name="Sarris P.F."/>
        </authorList>
    </citation>
    <scope>NUCLEOTIDE SEQUENCE</scope>
    <source>
        <strain evidence="3">PFS-102/07</strain>
        <tissue evidence="3">Leaf</tissue>
    </source>
</reference>
<keyword evidence="2" id="KW-0472">Membrane</keyword>
<feature type="transmembrane region" description="Helical" evidence="2">
    <location>
        <begin position="148"/>
        <end position="171"/>
    </location>
</feature>
<dbReference type="PANTHER" id="PTHR33248">
    <property type="entry name" value="ZINC ION-BINDING PROTEIN"/>
    <property type="match status" value="1"/>
</dbReference>
<protein>
    <recommendedName>
        <fullName evidence="4">Zinc finger GRF-type domain-containing protein</fullName>
    </recommendedName>
</protein>
<evidence type="ECO:0000256" key="1">
    <source>
        <dbReference type="SAM" id="Coils"/>
    </source>
</evidence>
<keyword evidence="2" id="KW-0812">Transmembrane</keyword>
<dbReference type="AlphaFoldDB" id="A0A8S9M6W5"/>
<keyword evidence="1" id="KW-0175">Coiled coil</keyword>
<organism evidence="3">
    <name type="scientific">Brassica cretica</name>
    <name type="common">Mustard</name>
    <dbReference type="NCBI Taxonomy" id="69181"/>
    <lineage>
        <taxon>Eukaryota</taxon>
        <taxon>Viridiplantae</taxon>
        <taxon>Streptophyta</taxon>
        <taxon>Embryophyta</taxon>
        <taxon>Tracheophyta</taxon>
        <taxon>Spermatophyta</taxon>
        <taxon>Magnoliopsida</taxon>
        <taxon>eudicotyledons</taxon>
        <taxon>Gunneridae</taxon>
        <taxon>Pentapetalae</taxon>
        <taxon>rosids</taxon>
        <taxon>malvids</taxon>
        <taxon>Brassicales</taxon>
        <taxon>Brassicaceae</taxon>
        <taxon>Brassiceae</taxon>
        <taxon>Brassica</taxon>
    </lineage>
</organism>